<keyword evidence="3" id="KW-1185">Reference proteome</keyword>
<dbReference type="RefSeq" id="WP_319831468.1">
    <property type="nucleotide sequence ID" value="NZ_CP138858.1"/>
</dbReference>
<dbReference type="Proteomes" id="UP001324993">
    <property type="component" value="Chromosome"/>
</dbReference>
<keyword evidence="1" id="KW-0812">Transmembrane</keyword>
<evidence type="ECO:0000313" key="2">
    <source>
        <dbReference type="EMBL" id="WPJ94544.1"/>
    </source>
</evidence>
<keyword evidence="1" id="KW-1133">Transmembrane helix</keyword>
<name>A0ABZ0REF4_9BACT</name>
<sequence>MKNLNLGHIIIACSILAGFIVHALIEKREAPNATGTLNGAIIFKDGSKTNQVGAGSIVEFYDGYVKASLFPKGTKNKAAEVYPLDLIRQITLKD</sequence>
<protein>
    <submittedName>
        <fullName evidence="2">Uncharacterized protein</fullName>
    </submittedName>
</protein>
<gene>
    <name evidence="2" type="ORF">SH580_14000</name>
</gene>
<accession>A0ABZ0REF4</accession>
<dbReference type="EMBL" id="CP138858">
    <property type="protein sequence ID" value="WPJ94544.1"/>
    <property type="molecule type" value="Genomic_DNA"/>
</dbReference>
<proteinExistence type="predicted"/>
<reference evidence="2 3" key="1">
    <citation type="submission" date="2023-11" db="EMBL/GenBank/DDBJ databases">
        <title>Coraliomargarita sp. nov., isolated from marine algae.</title>
        <authorList>
            <person name="Lee J.K."/>
            <person name="Baek J.H."/>
            <person name="Kim J.M."/>
            <person name="Choi D.G."/>
            <person name="Jeon C.O."/>
        </authorList>
    </citation>
    <scope>NUCLEOTIDE SEQUENCE [LARGE SCALE GENOMIC DNA]</scope>
    <source>
        <strain evidence="2 3">J2-16</strain>
    </source>
</reference>
<evidence type="ECO:0000256" key="1">
    <source>
        <dbReference type="SAM" id="Phobius"/>
    </source>
</evidence>
<organism evidence="2 3">
    <name type="scientific">Coraliomargarita algicola</name>
    <dbReference type="NCBI Taxonomy" id="3092156"/>
    <lineage>
        <taxon>Bacteria</taxon>
        <taxon>Pseudomonadati</taxon>
        <taxon>Verrucomicrobiota</taxon>
        <taxon>Opitutia</taxon>
        <taxon>Puniceicoccales</taxon>
        <taxon>Coraliomargaritaceae</taxon>
        <taxon>Coraliomargarita</taxon>
    </lineage>
</organism>
<keyword evidence="1" id="KW-0472">Membrane</keyword>
<feature type="transmembrane region" description="Helical" evidence="1">
    <location>
        <begin position="6"/>
        <end position="25"/>
    </location>
</feature>
<evidence type="ECO:0000313" key="3">
    <source>
        <dbReference type="Proteomes" id="UP001324993"/>
    </source>
</evidence>